<dbReference type="GO" id="GO:0019706">
    <property type="term" value="F:protein-cysteine S-palmitoyltransferase activity"/>
    <property type="evidence" value="ECO:0007669"/>
    <property type="project" value="UniProtKB-EC"/>
</dbReference>
<feature type="transmembrane region" description="Helical" evidence="10">
    <location>
        <begin position="275"/>
        <end position="301"/>
    </location>
</feature>
<dbReference type="OrthoDB" id="9909019at2759"/>
<dbReference type="Pfam" id="PF01529">
    <property type="entry name" value="DHHC"/>
    <property type="match status" value="1"/>
</dbReference>
<feature type="transmembrane region" description="Helical" evidence="10">
    <location>
        <begin position="99"/>
        <end position="117"/>
    </location>
</feature>
<keyword evidence="3 10" id="KW-0812">Transmembrane</keyword>
<dbReference type="GO" id="GO:0005783">
    <property type="term" value="C:endoplasmic reticulum"/>
    <property type="evidence" value="ECO:0007669"/>
    <property type="project" value="TreeGrafter"/>
</dbReference>
<feature type="transmembrane region" description="Helical" evidence="10">
    <location>
        <begin position="218"/>
        <end position="241"/>
    </location>
</feature>
<dbReference type="AlphaFoldDB" id="A0A4U0XQ57"/>
<keyword evidence="5 10" id="KW-0472">Membrane</keyword>
<dbReference type="InterPro" id="IPR039859">
    <property type="entry name" value="PFA4/ZDH16/20/ERF2-like"/>
</dbReference>
<keyword evidence="4 10" id="KW-1133">Transmembrane helix</keyword>
<evidence type="ECO:0000256" key="3">
    <source>
        <dbReference type="ARBA" id="ARBA00022692"/>
    </source>
</evidence>
<evidence type="ECO:0000256" key="5">
    <source>
        <dbReference type="ARBA" id="ARBA00023136"/>
    </source>
</evidence>
<evidence type="ECO:0000256" key="2">
    <source>
        <dbReference type="ARBA" id="ARBA00022679"/>
    </source>
</evidence>
<keyword evidence="2 10" id="KW-0808">Transferase</keyword>
<evidence type="ECO:0000256" key="6">
    <source>
        <dbReference type="ARBA" id="ARBA00023139"/>
    </source>
</evidence>
<keyword evidence="13" id="KW-1185">Reference proteome</keyword>
<dbReference type="PANTHER" id="PTHR22883:SF480">
    <property type="entry name" value="PALMITOYLTRANSFERASE SWF1"/>
    <property type="match status" value="1"/>
</dbReference>
<comment type="catalytic activity">
    <reaction evidence="9 10">
        <text>L-cysteinyl-[protein] + hexadecanoyl-CoA = S-hexadecanoyl-L-cysteinyl-[protein] + CoA</text>
        <dbReference type="Rhea" id="RHEA:36683"/>
        <dbReference type="Rhea" id="RHEA-COMP:10131"/>
        <dbReference type="Rhea" id="RHEA-COMP:11032"/>
        <dbReference type="ChEBI" id="CHEBI:29950"/>
        <dbReference type="ChEBI" id="CHEBI:57287"/>
        <dbReference type="ChEBI" id="CHEBI:57379"/>
        <dbReference type="ChEBI" id="CHEBI:74151"/>
        <dbReference type="EC" id="2.3.1.225"/>
    </reaction>
</comment>
<dbReference type="InterPro" id="IPR001594">
    <property type="entry name" value="Palmitoyltrfase_DHHC"/>
</dbReference>
<dbReference type="EMBL" id="NAJQ01000086">
    <property type="protein sequence ID" value="TKA79604.1"/>
    <property type="molecule type" value="Genomic_DNA"/>
</dbReference>
<dbReference type="STRING" id="329884.A0A4U0XQ57"/>
<evidence type="ECO:0000256" key="9">
    <source>
        <dbReference type="ARBA" id="ARBA00048048"/>
    </source>
</evidence>
<reference evidence="12 13" key="1">
    <citation type="submission" date="2017-03" db="EMBL/GenBank/DDBJ databases">
        <title>Genomes of endolithic fungi from Antarctica.</title>
        <authorList>
            <person name="Coleine C."/>
            <person name="Masonjones S."/>
            <person name="Stajich J.E."/>
        </authorList>
    </citation>
    <scope>NUCLEOTIDE SEQUENCE [LARGE SCALE GENOMIC DNA]</scope>
    <source>
        <strain evidence="12 13">CCFEE 5184</strain>
    </source>
</reference>
<sequence length="435" mass="48364">MGALRNVVIAILVLSILTFIALFGQLPALRKTPIGWLQRALCLHLPNGLKYADQRATGGRLTSRSKRLGQYLFYEQNPVVLVHPTLPTHPHAKLSTLQIIFLLLLTLSSTLFLWNASHRLPTTLLFPIPLLLALPYSFTYLTVTHQTHFITPSNLHSRLRDYPYDHILFHPATPACRTCALPKPARSKHCSLCQRCVAKSDHHCPWVNNCLGRGNYRYFLALLLSLGILQIYGACLSLYILRPIYHSSSQTHPHNSWTDIGDAIVSAINQGGLSIAGVGLLAASTAALPLGLLVYHCYLIWAGMTTNESQKWADWRDDMGDGYVFKASRAQLRTWNRLRKYRGGGGDGGEWQRVNGHGQGGVAENPALSIGVEEGGDGSEVLWPTSSDQMVVRTNDGKPPVGQEALWTRIWGLDEVENLYDLGGWENFVEVMRGR</sequence>
<gene>
    <name evidence="12" type="ORF">B0A55_03362</name>
</gene>
<comment type="domain">
    <text evidence="10">The DHHC domain is required for palmitoyltransferase activity.</text>
</comment>
<evidence type="ECO:0000313" key="12">
    <source>
        <dbReference type="EMBL" id="TKA79604.1"/>
    </source>
</evidence>
<feature type="transmembrane region" description="Helical" evidence="10">
    <location>
        <begin position="123"/>
        <end position="143"/>
    </location>
</feature>
<dbReference type="EC" id="2.3.1.225" evidence="10"/>
<proteinExistence type="inferred from homology"/>
<evidence type="ECO:0000256" key="8">
    <source>
        <dbReference type="ARBA" id="ARBA00023315"/>
    </source>
</evidence>
<evidence type="ECO:0000256" key="10">
    <source>
        <dbReference type="RuleBase" id="RU079119"/>
    </source>
</evidence>
<comment type="subcellular location">
    <subcellularLocation>
        <location evidence="1">Membrane</location>
        <topology evidence="1">Multi-pass membrane protein</topology>
    </subcellularLocation>
</comment>
<dbReference type="GO" id="GO:0016020">
    <property type="term" value="C:membrane"/>
    <property type="evidence" value="ECO:0007669"/>
    <property type="project" value="UniProtKB-SubCell"/>
</dbReference>
<name>A0A4U0XQ57_9PEZI</name>
<feature type="transmembrane region" description="Helical" evidence="10">
    <location>
        <begin position="6"/>
        <end position="29"/>
    </location>
</feature>
<organism evidence="12 13">
    <name type="scientific">Friedmanniomyces simplex</name>
    <dbReference type="NCBI Taxonomy" id="329884"/>
    <lineage>
        <taxon>Eukaryota</taxon>
        <taxon>Fungi</taxon>
        <taxon>Dikarya</taxon>
        <taxon>Ascomycota</taxon>
        <taxon>Pezizomycotina</taxon>
        <taxon>Dothideomycetes</taxon>
        <taxon>Dothideomycetidae</taxon>
        <taxon>Mycosphaerellales</taxon>
        <taxon>Teratosphaeriaceae</taxon>
        <taxon>Friedmanniomyces</taxon>
    </lineage>
</organism>
<evidence type="ECO:0000256" key="7">
    <source>
        <dbReference type="ARBA" id="ARBA00023288"/>
    </source>
</evidence>
<comment type="similarity">
    <text evidence="10">Belongs to the DHHC palmitoyltransferase family.</text>
</comment>
<evidence type="ECO:0000313" key="13">
    <source>
        <dbReference type="Proteomes" id="UP000309340"/>
    </source>
</evidence>
<feature type="domain" description="Palmitoyltransferase DHHC" evidence="11">
    <location>
        <begin position="175"/>
        <end position="312"/>
    </location>
</feature>
<accession>A0A4U0XQ57</accession>
<evidence type="ECO:0000259" key="11">
    <source>
        <dbReference type="Pfam" id="PF01529"/>
    </source>
</evidence>
<protein>
    <recommendedName>
        <fullName evidence="10">Palmitoyltransferase</fullName>
        <ecNumber evidence="10">2.3.1.225</ecNumber>
    </recommendedName>
</protein>
<keyword evidence="6" id="KW-0564">Palmitate</keyword>
<comment type="caution">
    <text evidence="12">The sequence shown here is derived from an EMBL/GenBank/DDBJ whole genome shotgun (WGS) entry which is preliminary data.</text>
</comment>
<dbReference type="PANTHER" id="PTHR22883">
    <property type="entry name" value="ZINC FINGER DHHC DOMAIN CONTAINING PROTEIN"/>
    <property type="match status" value="1"/>
</dbReference>
<keyword evidence="7" id="KW-0449">Lipoprotein</keyword>
<evidence type="ECO:0000256" key="1">
    <source>
        <dbReference type="ARBA" id="ARBA00004141"/>
    </source>
</evidence>
<evidence type="ECO:0000256" key="4">
    <source>
        <dbReference type="ARBA" id="ARBA00022989"/>
    </source>
</evidence>
<keyword evidence="8 10" id="KW-0012">Acyltransferase</keyword>
<dbReference type="PROSITE" id="PS50216">
    <property type="entry name" value="DHHC"/>
    <property type="match status" value="1"/>
</dbReference>
<dbReference type="GO" id="GO:0005794">
    <property type="term" value="C:Golgi apparatus"/>
    <property type="evidence" value="ECO:0007669"/>
    <property type="project" value="TreeGrafter"/>
</dbReference>
<dbReference type="GO" id="GO:0006612">
    <property type="term" value="P:protein targeting to membrane"/>
    <property type="evidence" value="ECO:0007669"/>
    <property type="project" value="TreeGrafter"/>
</dbReference>
<dbReference type="Proteomes" id="UP000309340">
    <property type="component" value="Unassembled WGS sequence"/>
</dbReference>